<feature type="short sequence motif" description="DEAH box" evidence="9">
    <location>
        <begin position="282"/>
        <end position="285"/>
    </location>
</feature>
<dbReference type="GO" id="GO:0006355">
    <property type="term" value="P:regulation of DNA-templated transcription"/>
    <property type="evidence" value="ECO:0007669"/>
    <property type="project" value="UniProtKB-UniRule"/>
</dbReference>
<dbReference type="GO" id="GO:0004386">
    <property type="term" value="F:helicase activity"/>
    <property type="evidence" value="ECO:0007669"/>
    <property type="project" value="UniProtKB-UniRule"/>
</dbReference>
<keyword evidence="7 9" id="KW-0010">Activator</keyword>
<comment type="function">
    <text evidence="9">Transcription regulator that activates transcription by stimulating RNA polymerase (RNAP) recycling in case of stress conditions such as supercoiled DNA or high salt concentrations. Probably acts by releasing the RNAP, when it is trapped or immobilized on tightly supercoiled DNA. Does not activate transcription on linear DNA. Probably not involved in DNA repair.</text>
</comment>
<keyword evidence="1 9" id="KW-0547">Nucleotide-binding</keyword>
<dbReference type="Gene3D" id="6.10.140.1500">
    <property type="match status" value="1"/>
</dbReference>
<protein>
    <recommendedName>
        <fullName evidence="9">RNA polymerase-associated protein RapA</fullName>
        <ecNumber evidence="9">3.6.4.-</ecNumber>
    </recommendedName>
    <alternativeName>
        <fullName evidence="9">ATP-dependent helicase HepA</fullName>
    </alternativeName>
</protein>
<keyword evidence="4 9" id="KW-0067">ATP-binding</keyword>
<dbReference type="SMART" id="SM00490">
    <property type="entry name" value="HELICc"/>
    <property type="match status" value="1"/>
</dbReference>
<keyword evidence="8 9" id="KW-0804">Transcription</keyword>
<comment type="similarity">
    <text evidence="9">Belongs to the SNF2/RAD54 helicase family. RapA subfamily.</text>
</comment>
<feature type="domain" description="Helicase C-terminal" evidence="11">
    <location>
        <begin position="477"/>
        <end position="621"/>
    </location>
</feature>
<dbReference type="Gene3D" id="2.30.30.140">
    <property type="match status" value="1"/>
</dbReference>
<dbReference type="SUPFAM" id="SSF52540">
    <property type="entry name" value="P-loop containing nucleoside triphosphate hydrolases"/>
    <property type="match status" value="2"/>
</dbReference>
<evidence type="ECO:0000256" key="8">
    <source>
        <dbReference type="ARBA" id="ARBA00023163"/>
    </source>
</evidence>
<dbReference type="InterPro" id="IPR022737">
    <property type="entry name" value="RapA_C"/>
</dbReference>
<dbReference type="CDD" id="cd18011">
    <property type="entry name" value="DEXDc_RapA"/>
    <property type="match status" value="1"/>
</dbReference>
<dbReference type="Gene3D" id="2.30.30.930">
    <property type="match status" value="1"/>
</dbReference>
<evidence type="ECO:0000256" key="1">
    <source>
        <dbReference type="ARBA" id="ARBA00022741"/>
    </source>
</evidence>
<dbReference type="Pfam" id="PF18339">
    <property type="entry name" value="Tudor_1_RapA"/>
    <property type="match status" value="1"/>
</dbReference>
<feature type="domain" description="Helicase ATP-binding" evidence="10">
    <location>
        <begin position="165"/>
        <end position="336"/>
    </location>
</feature>
<dbReference type="Pfam" id="PF12137">
    <property type="entry name" value="RapA_C"/>
    <property type="match status" value="1"/>
</dbReference>
<dbReference type="CDD" id="cd18793">
    <property type="entry name" value="SF2_C_SNF"/>
    <property type="match status" value="1"/>
</dbReference>
<dbReference type="GO" id="GO:0003677">
    <property type="term" value="F:DNA binding"/>
    <property type="evidence" value="ECO:0007669"/>
    <property type="project" value="UniProtKB-KW"/>
</dbReference>
<comment type="subunit">
    <text evidence="9">Interacts with the RNAP. Has a higher affinity for the core RNAP than for the holoenzyme. Its ATPase activity is stimulated by binding to RNAP.</text>
</comment>
<organism evidence="12 13">
    <name type="scientific">Nitrincola iocasae</name>
    <dbReference type="NCBI Taxonomy" id="2614693"/>
    <lineage>
        <taxon>Bacteria</taxon>
        <taxon>Pseudomonadati</taxon>
        <taxon>Pseudomonadota</taxon>
        <taxon>Gammaproteobacteria</taxon>
        <taxon>Oceanospirillales</taxon>
        <taxon>Oceanospirillaceae</taxon>
        <taxon>Nitrincola</taxon>
    </lineage>
</organism>
<dbReference type="InterPro" id="IPR023949">
    <property type="entry name" value="Helicase_RapA"/>
</dbReference>
<keyword evidence="13" id="KW-1185">Reference proteome</keyword>
<evidence type="ECO:0000256" key="6">
    <source>
        <dbReference type="ARBA" id="ARBA00023125"/>
    </source>
</evidence>
<evidence type="ECO:0000313" key="12">
    <source>
        <dbReference type="EMBL" id="QEW07128.1"/>
    </source>
</evidence>
<keyword evidence="3 9" id="KW-0347">Helicase</keyword>
<dbReference type="SMART" id="SM00487">
    <property type="entry name" value="DEXDc"/>
    <property type="match status" value="1"/>
</dbReference>
<evidence type="ECO:0000256" key="3">
    <source>
        <dbReference type="ARBA" id="ARBA00022806"/>
    </source>
</evidence>
<evidence type="ECO:0000256" key="9">
    <source>
        <dbReference type="HAMAP-Rule" id="MF_01821"/>
    </source>
</evidence>
<dbReference type="Gene3D" id="6.10.140.2230">
    <property type="match status" value="1"/>
</dbReference>
<dbReference type="NCBIfam" id="NF003426">
    <property type="entry name" value="PRK04914.1"/>
    <property type="match status" value="1"/>
</dbReference>
<evidence type="ECO:0000259" key="11">
    <source>
        <dbReference type="PROSITE" id="PS51194"/>
    </source>
</evidence>
<keyword evidence="5 9" id="KW-0805">Transcription regulation</keyword>
<dbReference type="Pfam" id="PF00176">
    <property type="entry name" value="SNF2-rel_dom"/>
    <property type="match status" value="1"/>
</dbReference>
<dbReference type="InterPro" id="IPR014001">
    <property type="entry name" value="Helicase_ATP-bd"/>
</dbReference>
<dbReference type="InterPro" id="IPR027417">
    <property type="entry name" value="P-loop_NTPase"/>
</dbReference>
<dbReference type="PROSITE" id="PS51192">
    <property type="entry name" value="HELICASE_ATP_BIND_1"/>
    <property type="match status" value="1"/>
</dbReference>
<dbReference type="InterPro" id="IPR040765">
    <property type="entry name" value="Tudor_1_RapA"/>
</dbReference>
<gene>
    <name evidence="9 12" type="primary">rapA</name>
    <name evidence="12" type="ORF">F5I99_11750</name>
</gene>
<dbReference type="Pfam" id="PF18337">
    <property type="entry name" value="Tudor_RapA"/>
    <property type="match status" value="1"/>
</dbReference>
<dbReference type="Pfam" id="PF00271">
    <property type="entry name" value="Helicase_C"/>
    <property type="match status" value="1"/>
</dbReference>
<dbReference type="InterPro" id="IPR038718">
    <property type="entry name" value="SNF2-like_sf"/>
</dbReference>
<sequence length="950" mass="107746">MSQTEFVPGQRWISNTEADLGLGIVVECSNRRVEISFPAAAEVRTYATDNAPLSRVCFEADEQICSDEDVLVTVRERMEHNGCYLYMGVDSDGNEVILPELHLNSAVHFSKPQERLFVGQIDRHGLYKLRVETRDHQYRLATSPAYGLIGTRVQLLPHQLYIAAELASRTAPRALLADEVGLGKTIEAGMILHQRLISERAKRILILLPDSLLHQWLVEMRRRFNLTFSLLDAERCEALEESGHDNPFETAQLVISPVSLLARSETRLQQAEQAGWDILVVDEAHHLGWSREVISHAYQCVERVARRSDGLLLLTATPEQLGAEGHFARLRLLDPERYPDLDQFLDEEQQYFHLNHLIGSLLEGGAAFLKQDKHTQGELAERLGETAITQWLALPAKEQDTAIASLINQLVDRQGTGRVLFRNTRRTVAGFPARHFHSYPLMAPNLYQPDADALEPLLHPERQLGENWVSEDPRVAWLQEWLKQQRKEKVLVICAHADTAIALDEYLSLRIGVRSTVFHEGMSLINRDRSAAYFADEELGAQVLISSEIGSEGRNFQFCHHLVLFDLPLSPDLLEQRIGRLDRIGQTEAVQIHLPYYRHSPTEVLMQWYHQGLNAFERVCATGDALYHSFAQPLRDVMQRIEDQGALDTLLEDTREAREELELTLSEGRDRLLEMSSFNAERAELLLEAMQDEDDVSRIQTYAERLFDRFGITLQPHGRHGLVLHQGEHMLCHLSELPEDGMTLTFSRDEALLREDIEFMSWEHPLMLELMDLLTRNETGNNAICMLKLPALPAGTLLVETVYELNLAVPKALQLARYLPGGYLRLLIDPEGRDLSDVLAHQPLNQLAKPLKLSTSQNMVRMVRDNITSQLKQAQQQADARLPGLRDTALGALTKARNEAYQRLEALAKVNPAIDQAELDRHQADTRLMQDALQSAQLRLDALRVIVVSE</sequence>
<reference evidence="12 13" key="1">
    <citation type="submission" date="2019-09" db="EMBL/GenBank/DDBJ databases">
        <title>Nitrincola iocasae sp. nov., a bacterium isolated from the sediment collected at a cold seep field in South China Sea.</title>
        <authorList>
            <person name="Zhang H."/>
            <person name="Wang H."/>
            <person name="Li C."/>
        </authorList>
    </citation>
    <scope>NUCLEOTIDE SEQUENCE [LARGE SCALE GENOMIC DNA]</scope>
    <source>
        <strain evidence="12 13">KXZD1103</strain>
    </source>
</reference>
<proteinExistence type="inferred from homology"/>
<evidence type="ECO:0000256" key="5">
    <source>
        <dbReference type="ARBA" id="ARBA00023015"/>
    </source>
</evidence>
<dbReference type="InterPro" id="IPR040766">
    <property type="entry name" value="Tudor_2_RapA"/>
</dbReference>
<evidence type="ECO:0000256" key="7">
    <source>
        <dbReference type="ARBA" id="ARBA00023159"/>
    </source>
</evidence>
<dbReference type="RefSeq" id="WP_151056237.1">
    <property type="nucleotide sequence ID" value="NZ_CP044222.1"/>
</dbReference>
<keyword evidence="6 9" id="KW-0238">DNA-binding</keyword>
<dbReference type="Proteomes" id="UP000325606">
    <property type="component" value="Chromosome"/>
</dbReference>
<evidence type="ECO:0000259" key="10">
    <source>
        <dbReference type="PROSITE" id="PS51192"/>
    </source>
</evidence>
<keyword evidence="2 9" id="KW-0378">Hydrolase</keyword>
<feature type="binding site" evidence="9">
    <location>
        <begin position="178"/>
        <end position="185"/>
    </location>
    <ligand>
        <name>ATP</name>
        <dbReference type="ChEBI" id="CHEBI:30616"/>
    </ligand>
</feature>
<evidence type="ECO:0000313" key="13">
    <source>
        <dbReference type="Proteomes" id="UP000325606"/>
    </source>
</evidence>
<dbReference type="AlphaFoldDB" id="A0A5J6LFB6"/>
<dbReference type="GO" id="GO:0016817">
    <property type="term" value="F:hydrolase activity, acting on acid anhydrides"/>
    <property type="evidence" value="ECO:0007669"/>
    <property type="project" value="InterPro"/>
</dbReference>
<dbReference type="PROSITE" id="PS51194">
    <property type="entry name" value="HELICASE_CTER"/>
    <property type="match status" value="1"/>
</dbReference>
<dbReference type="InterPro" id="IPR049730">
    <property type="entry name" value="SNF2/RAD54-like_C"/>
</dbReference>
<dbReference type="Gene3D" id="3.30.360.80">
    <property type="match status" value="1"/>
</dbReference>
<dbReference type="HAMAP" id="MF_01821">
    <property type="entry name" value="Helicase_RapA"/>
    <property type="match status" value="1"/>
</dbReference>
<accession>A0A5J6LFB6</accession>
<name>A0A5J6LFB6_9GAMM</name>
<dbReference type="PANTHER" id="PTHR45766">
    <property type="entry name" value="DNA ANNEALING HELICASE AND ENDONUCLEASE ZRANB3 FAMILY MEMBER"/>
    <property type="match status" value="1"/>
</dbReference>
<dbReference type="InterPro" id="IPR057342">
    <property type="entry name" value="DEXDc_RapA"/>
</dbReference>
<evidence type="ECO:0000256" key="4">
    <source>
        <dbReference type="ARBA" id="ARBA00022840"/>
    </source>
</evidence>
<dbReference type="InterPro" id="IPR001650">
    <property type="entry name" value="Helicase_C-like"/>
</dbReference>
<dbReference type="Gene3D" id="3.40.50.300">
    <property type="entry name" value="P-loop containing nucleotide triphosphate hydrolases"/>
    <property type="match status" value="1"/>
</dbReference>
<dbReference type="EMBL" id="CP044222">
    <property type="protein sequence ID" value="QEW07128.1"/>
    <property type="molecule type" value="Genomic_DNA"/>
</dbReference>
<evidence type="ECO:0000256" key="2">
    <source>
        <dbReference type="ARBA" id="ARBA00022801"/>
    </source>
</evidence>
<dbReference type="InterPro" id="IPR000330">
    <property type="entry name" value="SNF2_N"/>
</dbReference>
<dbReference type="PANTHER" id="PTHR45766:SF6">
    <property type="entry name" value="SWI_SNF-RELATED MATRIX-ASSOCIATED ACTIN-DEPENDENT REGULATOR OF CHROMATIN SUBFAMILY A-LIKE PROTEIN 1"/>
    <property type="match status" value="1"/>
</dbReference>
<dbReference type="EC" id="3.6.4.-" evidence="9"/>
<dbReference type="Gene3D" id="3.40.50.10810">
    <property type="entry name" value="Tandem AAA-ATPase domain"/>
    <property type="match status" value="1"/>
</dbReference>
<dbReference type="KEGG" id="nik:F5I99_11750"/>
<dbReference type="GO" id="GO:0005524">
    <property type="term" value="F:ATP binding"/>
    <property type="evidence" value="ECO:0007669"/>
    <property type="project" value="UniProtKB-UniRule"/>
</dbReference>